<proteinExistence type="predicted"/>
<evidence type="ECO:0000313" key="3">
    <source>
        <dbReference type="Proteomes" id="UP000015106"/>
    </source>
</evidence>
<gene>
    <name evidence="2" type="primary">LOC125552328</name>
</gene>
<dbReference type="Gramene" id="TuG1812G0400002661.01.T02">
    <property type="protein sequence ID" value="TuG1812G0400002661.01.T02"/>
    <property type="gene ID" value="TuG1812G0400002661.01"/>
</dbReference>
<evidence type="ECO:0000313" key="2">
    <source>
        <dbReference type="EnsemblPlants" id="TuG1812G0400002661.01.T02"/>
    </source>
</evidence>
<feature type="compositionally biased region" description="Acidic residues" evidence="1">
    <location>
        <begin position="449"/>
        <end position="462"/>
    </location>
</feature>
<keyword evidence="3" id="KW-1185">Reference proteome</keyword>
<evidence type="ECO:0000256" key="1">
    <source>
        <dbReference type="SAM" id="MobiDB-lite"/>
    </source>
</evidence>
<name>A0A8R7Q4V6_TRIUA</name>
<dbReference type="AlphaFoldDB" id="A0A8R7Q4V6"/>
<dbReference type="EnsemblPlants" id="TuG1812G0400002661.01.T02">
    <property type="protein sequence ID" value="TuG1812G0400002661.01.T02"/>
    <property type="gene ID" value="TuG1812G0400002661.01"/>
</dbReference>
<accession>A0A8R7Q4V6</accession>
<organism evidence="2 3">
    <name type="scientific">Triticum urartu</name>
    <name type="common">Red wild einkorn</name>
    <name type="synonym">Crithodium urartu</name>
    <dbReference type="NCBI Taxonomy" id="4572"/>
    <lineage>
        <taxon>Eukaryota</taxon>
        <taxon>Viridiplantae</taxon>
        <taxon>Streptophyta</taxon>
        <taxon>Embryophyta</taxon>
        <taxon>Tracheophyta</taxon>
        <taxon>Spermatophyta</taxon>
        <taxon>Magnoliopsida</taxon>
        <taxon>Liliopsida</taxon>
        <taxon>Poales</taxon>
        <taxon>Poaceae</taxon>
        <taxon>BOP clade</taxon>
        <taxon>Pooideae</taxon>
        <taxon>Triticodae</taxon>
        <taxon>Triticeae</taxon>
        <taxon>Triticinae</taxon>
        <taxon>Triticum</taxon>
    </lineage>
</organism>
<dbReference type="Proteomes" id="UP000015106">
    <property type="component" value="Chromosome 4"/>
</dbReference>
<reference evidence="3" key="1">
    <citation type="journal article" date="2013" name="Nature">
        <title>Draft genome of the wheat A-genome progenitor Triticum urartu.</title>
        <authorList>
            <person name="Ling H.Q."/>
            <person name="Zhao S."/>
            <person name="Liu D."/>
            <person name="Wang J."/>
            <person name="Sun H."/>
            <person name="Zhang C."/>
            <person name="Fan H."/>
            <person name="Li D."/>
            <person name="Dong L."/>
            <person name="Tao Y."/>
            <person name="Gao C."/>
            <person name="Wu H."/>
            <person name="Li Y."/>
            <person name="Cui Y."/>
            <person name="Guo X."/>
            <person name="Zheng S."/>
            <person name="Wang B."/>
            <person name="Yu K."/>
            <person name="Liang Q."/>
            <person name="Yang W."/>
            <person name="Lou X."/>
            <person name="Chen J."/>
            <person name="Feng M."/>
            <person name="Jian J."/>
            <person name="Zhang X."/>
            <person name="Luo G."/>
            <person name="Jiang Y."/>
            <person name="Liu J."/>
            <person name="Wang Z."/>
            <person name="Sha Y."/>
            <person name="Zhang B."/>
            <person name="Wu H."/>
            <person name="Tang D."/>
            <person name="Shen Q."/>
            <person name="Xue P."/>
            <person name="Zou S."/>
            <person name="Wang X."/>
            <person name="Liu X."/>
            <person name="Wang F."/>
            <person name="Yang Y."/>
            <person name="An X."/>
            <person name="Dong Z."/>
            <person name="Zhang K."/>
            <person name="Zhang X."/>
            <person name="Luo M.C."/>
            <person name="Dvorak J."/>
            <person name="Tong Y."/>
            <person name="Wang J."/>
            <person name="Yang H."/>
            <person name="Li Z."/>
            <person name="Wang D."/>
            <person name="Zhang A."/>
            <person name="Wang J."/>
        </authorList>
    </citation>
    <scope>NUCLEOTIDE SEQUENCE</scope>
    <source>
        <strain evidence="3">cv. G1812</strain>
    </source>
</reference>
<reference evidence="2" key="2">
    <citation type="submission" date="2018-03" db="EMBL/GenBank/DDBJ databases">
        <title>The Triticum urartu genome reveals the dynamic nature of wheat genome evolution.</title>
        <authorList>
            <person name="Ling H."/>
            <person name="Ma B."/>
            <person name="Shi X."/>
            <person name="Liu H."/>
            <person name="Dong L."/>
            <person name="Sun H."/>
            <person name="Cao Y."/>
            <person name="Gao Q."/>
            <person name="Zheng S."/>
            <person name="Li Y."/>
            <person name="Yu Y."/>
            <person name="Du H."/>
            <person name="Qi M."/>
            <person name="Li Y."/>
            <person name="Yu H."/>
            <person name="Cui Y."/>
            <person name="Wang N."/>
            <person name="Chen C."/>
            <person name="Wu H."/>
            <person name="Zhao Y."/>
            <person name="Zhang J."/>
            <person name="Li Y."/>
            <person name="Zhou W."/>
            <person name="Zhang B."/>
            <person name="Hu W."/>
            <person name="Eijk M."/>
            <person name="Tang J."/>
            <person name="Witsenboer H."/>
            <person name="Zhao S."/>
            <person name="Li Z."/>
            <person name="Zhang A."/>
            <person name="Wang D."/>
            <person name="Liang C."/>
        </authorList>
    </citation>
    <scope>NUCLEOTIDE SEQUENCE [LARGE SCALE GENOMIC DNA]</scope>
    <source>
        <strain evidence="2">cv. G1812</strain>
    </source>
</reference>
<protein>
    <submittedName>
        <fullName evidence="2">Uncharacterized protein</fullName>
    </submittedName>
</protein>
<feature type="region of interest" description="Disordered" evidence="1">
    <location>
        <begin position="429"/>
        <end position="489"/>
    </location>
</feature>
<reference evidence="2" key="3">
    <citation type="submission" date="2022-06" db="UniProtKB">
        <authorList>
            <consortium name="EnsemblPlants"/>
        </authorList>
    </citation>
    <scope>IDENTIFICATION</scope>
</reference>
<sequence length="585" mass="62499">MRRRRSNVSSDVGLGRVLGDAVRPRVAGLLLRSRGRHGRHVAERAPHRAVALEPGPEADLPHAVAALHPALGLGVGQLVPQRAAAGVAEPVQRAPARLHVLVLQAQAALHLLQHRPPAGVHAEVLEGSPEVGDVGPHALGAEHPAHHQRLEELELLAQGQHQRPQRGDVGLERVAGHRHELPRQRHAHLAHVVLALVHALEALVRGALVRPDRVQEAVLGAPGVRAPVREQSRRAAHAEDAVGEQHGAVVPEVPVEGDVLGAEDDRVSVGVGLEHVLGEVDGDEAGAAPHAAQVERLDVLPHLVMVDDHGRQRRRRVEEAAVDDEDAHVAARVDPGGLEQSVQAAEHDRLGLQPRLGHVEPRRARLDAGGQVRLVAERGAGGDLGLERERLVIEAAGALGHVEEGLLGDLVLVLRLVARELDEVDRARPLEVVDGEQQHGGAEPGDAAEQVDGEVDDVEADEGVGGRGEHRHAQHGQVGREAAAVAEPEPDVLEVDGAGEVREAAPDLDDDAGGQPLGALGRGRRLRVPGEGHLRREALPLHEGRRRRRLHGSRDVLACRRLWCELDRGAGAGSVSWPRRAARYI</sequence>